<dbReference type="Pfam" id="PF00535">
    <property type="entry name" value="Glycos_transf_2"/>
    <property type="match status" value="1"/>
</dbReference>
<dbReference type="CDD" id="cd06439">
    <property type="entry name" value="CESA_like_1"/>
    <property type="match status" value="1"/>
</dbReference>
<dbReference type="eggNOG" id="COG1215">
    <property type="taxonomic scope" value="Bacteria"/>
</dbReference>
<feature type="transmembrane region" description="Helical" evidence="4">
    <location>
        <begin position="352"/>
        <end position="371"/>
    </location>
</feature>
<comment type="similarity">
    <text evidence="1">Belongs to the glycosyltransferase 2 family.</text>
</comment>
<dbReference type="GO" id="GO:0016757">
    <property type="term" value="F:glycosyltransferase activity"/>
    <property type="evidence" value="ECO:0007669"/>
    <property type="project" value="UniProtKB-KW"/>
</dbReference>
<evidence type="ECO:0000259" key="5">
    <source>
        <dbReference type="Pfam" id="PF00535"/>
    </source>
</evidence>
<comment type="caution">
    <text evidence="6">The sequence shown here is derived from an EMBL/GenBank/DDBJ whole genome shotgun (WGS) entry which is preliminary data.</text>
</comment>
<evidence type="ECO:0000256" key="1">
    <source>
        <dbReference type="ARBA" id="ARBA00006739"/>
    </source>
</evidence>
<dbReference type="Proteomes" id="UP000027821">
    <property type="component" value="Unassembled WGS sequence"/>
</dbReference>
<accession>A0A074L5Q2</accession>
<organism evidence="6 7">
    <name type="scientific">Anditalea andensis</name>
    <dbReference type="NCBI Taxonomy" id="1048983"/>
    <lineage>
        <taxon>Bacteria</taxon>
        <taxon>Pseudomonadati</taxon>
        <taxon>Bacteroidota</taxon>
        <taxon>Cytophagia</taxon>
        <taxon>Cytophagales</taxon>
        <taxon>Cytophagaceae</taxon>
        <taxon>Anditalea</taxon>
    </lineage>
</organism>
<keyword evidence="4" id="KW-1133">Transmembrane helix</keyword>
<evidence type="ECO:0000256" key="4">
    <source>
        <dbReference type="SAM" id="Phobius"/>
    </source>
</evidence>
<dbReference type="PANTHER" id="PTHR43630">
    <property type="entry name" value="POLY-BETA-1,6-N-ACETYL-D-GLUCOSAMINE SYNTHASE"/>
    <property type="match status" value="1"/>
</dbReference>
<dbReference type="STRING" id="1048983.EL17_05600"/>
<sequence>MKIIFWLSFFLIFYAFIGYGIVAYLLVKIRKKFSETAVPSDSELPSLTLVIPAYNEMDCLAAKVENSLSLLYPSDKIRILFVVEGSTDGSTEYLNTIPGIDQISGPTRRGKIEAINMAMTSITTPIVVFSDANTQLNPEALKMIVRHYQDPTVAAVAGEKRVLMNNEAKATGAGEGIYWKYESFLKKMDSQLQTIVGAAGELFSIRTALFEPVEADTILDDFMISMRFAAQGYRVIYEPGAYASEKPSFSMGDEKKRKVRISEGGFQAMERMKHVLNPFRYGLLTFQYISHRVLRWAVTPFCLPLFFIANFFLLGQHWVYEFLMAAQFGFYMLAFVGAILSDSNLKIKVFFVPYYFCFMHYAVFLGFIKYLKGNPSGIWEKARRA</sequence>
<feature type="transmembrane region" description="Helical" evidence="4">
    <location>
        <begin position="319"/>
        <end position="340"/>
    </location>
</feature>
<gene>
    <name evidence="6" type="ORF">EL17_05600</name>
</gene>
<name>A0A074L5Q2_9BACT</name>
<proteinExistence type="inferred from homology"/>
<feature type="transmembrane region" description="Helical" evidence="4">
    <location>
        <begin position="6"/>
        <end position="27"/>
    </location>
</feature>
<keyword evidence="7" id="KW-1185">Reference proteome</keyword>
<keyword evidence="3 6" id="KW-0808">Transferase</keyword>
<feature type="domain" description="Glycosyltransferase 2-like" evidence="5">
    <location>
        <begin position="49"/>
        <end position="210"/>
    </location>
</feature>
<dbReference type="InterPro" id="IPR029044">
    <property type="entry name" value="Nucleotide-diphossugar_trans"/>
</dbReference>
<evidence type="ECO:0000313" key="6">
    <source>
        <dbReference type="EMBL" id="KEO75143.1"/>
    </source>
</evidence>
<keyword evidence="4" id="KW-0472">Membrane</keyword>
<dbReference type="SUPFAM" id="SSF53448">
    <property type="entry name" value="Nucleotide-diphospho-sugar transferases"/>
    <property type="match status" value="1"/>
</dbReference>
<dbReference type="PANTHER" id="PTHR43630:SF1">
    <property type="entry name" value="POLY-BETA-1,6-N-ACETYL-D-GLUCOSAMINE SYNTHASE"/>
    <property type="match status" value="1"/>
</dbReference>
<dbReference type="Gene3D" id="3.90.550.10">
    <property type="entry name" value="Spore Coat Polysaccharide Biosynthesis Protein SpsA, Chain A"/>
    <property type="match status" value="1"/>
</dbReference>
<evidence type="ECO:0000313" key="7">
    <source>
        <dbReference type="Proteomes" id="UP000027821"/>
    </source>
</evidence>
<dbReference type="EMBL" id="JMIH01000014">
    <property type="protein sequence ID" value="KEO75143.1"/>
    <property type="molecule type" value="Genomic_DNA"/>
</dbReference>
<dbReference type="InterPro" id="IPR001173">
    <property type="entry name" value="Glyco_trans_2-like"/>
</dbReference>
<keyword evidence="4" id="KW-0812">Transmembrane</keyword>
<protein>
    <submittedName>
        <fullName evidence="6">Glycosyl transferase</fullName>
    </submittedName>
</protein>
<feature type="transmembrane region" description="Helical" evidence="4">
    <location>
        <begin position="293"/>
        <end position="313"/>
    </location>
</feature>
<reference evidence="6 7" key="1">
    <citation type="submission" date="2014-04" db="EMBL/GenBank/DDBJ databases">
        <title>Characterization and application of a salt tolerant electro-active bacterium.</title>
        <authorList>
            <person name="Yang L."/>
            <person name="Wei S."/>
            <person name="Tay Q.X.M."/>
        </authorList>
    </citation>
    <scope>NUCLEOTIDE SEQUENCE [LARGE SCALE GENOMIC DNA]</scope>
    <source>
        <strain evidence="6 7">LY1</strain>
    </source>
</reference>
<evidence type="ECO:0000256" key="3">
    <source>
        <dbReference type="ARBA" id="ARBA00022679"/>
    </source>
</evidence>
<evidence type="ECO:0000256" key="2">
    <source>
        <dbReference type="ARBA" id="ARBA00022676"/>
    </source>
</evidence>
<keyword evidence="2" id="KW-0328">Glycosyltransferase</keyword>
<dbReference type="AlphaFoldDB" id="A0A074L5Q2"/>